<dbReference type="SUPFAM" id="SSF50475">
    <property type="entry name" value="FMN-binding split barrel"/>
    <property type="match status" value="1"/>
</dbReference>
<reference evidence="2" key="1">
    <citation type="submission" date="2018-05" db="EMBL/GenBank/DDBJ databases">
        <authorList>
            <person name="Lanie J.A."/>
            <person name="Ng W.-L."/>
            <person name="Kazmierczak K.M."/>
            <person name="Andrzejewski T.M."/>
            <person name="Davidsen T.M."/>
            <person name="Wayne K.J."/>
            <person name="Tettelin H."/>
            <person name="Glass J.I."/>
            <person name="Rusch D."/>
            <person name="Podicherti R."/>
            <person name="Tsui H.-C.T."/>
            <person name="Winkler M.E."/>
        </authorList>
    </citation>
    <scope>NUCLEOTIDE SEQUENCE</scope>
</reference>
<evidence type="ECO:0000259" key="1">
    <source>
        <dbReference type="Pfam" id="PF01243"/>
    </source>
</evidence>
<dbReference type="Pfam" id="PF01243">
    <property type="entry name" value="PNPOx_N"/>
    <property type="match status" value="1"/>
</dbReference>
<organism evidence="2">
    <name type="scientific">marine metagenome</name>
    <dbReference type="NCBI Taxonomy" id="408172"/>
    <lineage>
        <taxon>unclassified sequences</taxon>
        <taxon>metagenomes</taxon>
        <taxon>ecological metagenomes</taxon>
    </lineage>
</organism>
<name>A0A381ZN11_9ZZZZ</name>
<protein>
    <recommendedName>
        <fullName evidence="1">Pyridoxamine 5'-phosphate oxidase N-terminal domain-containing protein</fullName>
    </recommendedName>
</protein>
<dbReference type="AlphaFoldDB" id="A0A381ZN11"/>
<sequence>MGTRFTEMGPERREFIEKQKMFLNGTTPPDGRVNVFQKRMVSLPALDANRVVWLYLTDSGNESAVHVVENDRLIIMFCAFEGSPLALRLGGHAQAIYP</sequence>
<proteinExistence type="predicted"/>
<dbReference type="PANTHER" id="PTHR39336:SF1">
    <property type="entry name" value="PYRIDOXAMINE PHOSPHATE OXIDASE FAMILY PROTEIN (AFU_ORTHOLOGUE AFUA_6G11440)"/>
    <property type="match status" value="1"/>
</dbReference>
<dbReference type="Gene3D" id="2.30.110.10">
    <property type="entry name" value="Electron Transport, Fmn-binding Protein, Chain A"/>
    <property type="match status" value="1"/>
</dbReference>
<feature type="non-terminal residue" evidence="2">
    <location>
        <position position="98"/>
    </location>
</feature>
<dbReference type="EMBL" id="UINC01021872">
    <property type="protein sequence ID" value="SVA90351.1"/>
    <property type="molecule type" value="Genomic_DNA"/>
</dbReference>
<dbReference type="InterPro" id="IPR011576">
    <property type="entry name" value="Pyridox_Oxase_N"/>
</dbReference>
<feature type="domain" description="Pyridoxamine 5'-phosphate oxidase N-terminal" evidence="1">
    <location>
        <begin position="10"/>
        <end position="96"/>
    </location>
</feature>
<evidence type="ECO:0000313" key="2">
    <source>
        <dbReference type="EMBL" id="SVA90351.1"/>
    </source>
</evidence>
<accession>A0A381ZN11</accession>
<gene>
    <name evidence="2" type="ORF">METZ01_LOCUS143205</name>
</gene>
<dbReference type="PANTHER" id="PTHR39336">
    <property type="entry name" value="PYRIDOXAMINE PHOSPHATE OXIDASE FAMILY PROTEIN (AFU_ORTHOLOGUE AFUA_6G11440)"/>
    <property type="match status" value="1"/>
</dbReference>
<dbReference type="InterPro" id="IPR012349">
    <property type="entry name" value="Split_barrel_FMN-bd"/>
</dbReference>